<accession>A0A4Y2AB41</accession>
<dbReference type="AlphaFoldDB" id="A0A4Y2AB41"/>
<name>A0A4Y2AB41_ARAVE</name>
<protein>
    <submittedName>
        <fullName evidence="1">Uncharacterized protein</fullName>
    </submittedName>
</protein>
<comment type="caution">
    <text evidence="1">The sequence shown here is derived from an EMBL/GenBank/DDBJ whole genome shotgun (WGS) entry which is preliminary data.</text>
</comment>
<sequence length="207" mass="24310">MEPSSLRNIKFKNCCVLVERLPDEDLERYLQTKPCNDSVTTSNNKAERQNGTTPIHLQLKTCNDSVTTSNNKAEMQNEITPEFSVRYGTDAYVWEFQRYLFKLQDRKERCIVLKELKKKGIKQDLLIRNERGDYKINEELVNWIMKRQCNGLPLRLNWNSLSEATKKLQVEIEEIRKHETGNGENGGGCWRSPRSMLNKLFRIFDFS</sequence>
<evidence type="ECO:0000313" key="1">
    <source>
        <dbReference type="EMBL" id="GBL76485.1"/>
    </source>
</evidence>
<proteinExistence type="predicted"/>
<keyword evidence="2" id="KW-1185">Reference proteome</keyword>
<organism evidence="1 2">
    <name type="scientific">Araneus ventricosus</name>
    <name type="common">Orbweaver spider</name>
    <name type="synonym">Epeira ventricosa</name>
    <dbReference type="NCBI Taxonomy" id="182803"/>
    <lineage>
        <taxon>Eukaryota</taxon>
        <taxon>Metazoa</taxon>
        <taxon>Ecdysozoa</taxon>
        <taxon>Arthropoda</taxon>
        <taxon>Chelicerata</taxon>
        <taxon>Arachnida</taxon>
        <taxon>Araneae</taxon>
        <taxon>Araneomorphae</taxon>
        <taxon>Entelegynae</taxon>
        <taxon>Araneoidea</taxon>
        <taxon>Araneidae</taxon>
        <taxon>Araneus</taxon>
    </lineage>
</organism>
<gene>
    <name evidence="1" type="ORF">AVEN_53238_1</name>
</gene>
<reference evidence="1 2" key="1">
    <citation type="journal article" date="2019" name="Sci. Rep.">
        <title>Orb-weaving spider Araneus ventricosus genome elucidates the spidroin gene catalogue.</title>
        <authorList>
            <person name="Kono N."/>
            <person name="Nakamura H."/>
            <person name="Ohtoshi R."/>
            <person name="Moran D.A.P."/>
            <person name="Shinohara A."/>
            <person name="Yoshida Y."/>
            <person name="Fujiwara M."/>
            <person name="Mori M."/>
            <person name="Tomita M."/>
            <person name="Arakawa K."/>
        </authorList>
    </citation>
    <scope>NUCLEOTIDE SEQUENCE [LARGE SCALE GENOMIC DNA]</scope>
</reference>
<evidence type="ECO:0000313" key="2">
    <source>
        <dbReference type="Proteomes" id="UP000499080"/>
    </source>
</evidence>
<dbReference type="Proteomes" id="UP000499080">
    <property type="component" value="Unassembled WGS sequence"/>
</dbReference>
<dbReference type="EMBL" id="BGPR01000010">
    <property type="protein sequence ID" value="GBL76485.1"/>
    <property type="molecule type" value="Genomic_DNA"/>
</dbReference>